<dbReference type="InterPro" id="IPR000835">
    <property type="entry name" value="HTH_MarR-typ"/>
</dbReference>
<reference evidence="5 6" key="1">
    <citation type="submission" date="2010-12" db="EMBL/GenBank/DDBJ databases">
        <authorList>
            <person name="Muzny D."/>
            <person name="Qin X."/>
            <person name="Deng J."/>
            <person name="Jiang H."/>
            <person name="Liu Y."/>
            <person name="Qu J."/>
            <person name="Song X.-Z."/>
            <person name="Zhang L."/>
            <person name="Thornton R."/>
            <person name="Coyle M."/>
            <person name="Francisco L."/>
            <person name="Jackson L."/>
            <person name="Javaid M."/>
            <person name="Korchina V."/>
            <person name="Kovar C."/>
            <person name="Mata R."/>
            <person name="Mathew T."/>
            <person name="Ngo R."/>
            <person name="Nguyen L."/>
            <person name="Nguyen N."/>
            <person name="Okwuonu G."/>
            <person name="Ongeri F."/>
            <person name="Pham C."/>
            <person name="Simmons D."/>
            <person name="Wilczek-Boney K."/>
            <person name="Hale W."/>
            <person name="Jakkamsetti A."/>
            <person name="Pham P."/>
            <person name="Ruth R."/>
            <person name="San Lucas F."/>
            <person name="Warren J."/>
            <person name="Zhang J."/>
            <person name="Zhao Z."/>
            <person name="Zhou C."/>
            <person name="Zhu D."/>
            <person name="Lee S."/>
            <person name="Bess C."/>
            <person name="Blankenburg K."/>
            <person name="Forbes L."/>
            <person name="Fu Q."/>
            <person name="Gubbala S."/>
            <person name="Hirani K."/>
            <person name="Jayaseelan J.C."/>
            <person name="Lara F."/>
            <person name="Munidasa M."/>
            <person name="Palculict T."/>
            <person name="Patil S."/>
            <person name="Pu L.-L."/>
            <person name="Saada N."/>
            <person name="Tang L."/>
            <person name="Weissenberger G."/>
            <person name="Zhu Y."/>
            <person name="Hemphill L."/>
            <person name="Shang Y."/>
            <person name="Youmans B."/>
            <person name="Ayvaz T."/>
            <person name="Ross M."/>
            <person name="Santibanez J."/>
            <person name="Aqrawi P."/>
            <person name="Gross S."/>
            <person name="Joshi V."/>
            <person name="Fowler G."/>
            <person name="Nazareth L."/>
            <person name="Reid J."/>
            <person name="Worley K."/>
            <person name="Petrosino J."/>
            <person name="Highlander S."/>
            <person name="Gibbs R."/>
        </authorList>
    </citation>
    <scope>NUCLEOTIDE SEQUENCE [LARGE SCALE GENOMIC DNA]</scope>
    <source>
        <strain evidence="5 6">ATCC 23263</strain>
    </source>
</reference>
<dbReference type="GO" id="GO:0003700">
    <property type="term" value="F:DNA-binding transcription factor activity"/>
    <property type="evidence" value="ECO:0007669"/>
    <property type="project" value="InterPro"/>
</dbReference>
<dbReference type="eggNOG" id="COG1846">
    <property type="taxonomic scope" value="Bacteria"/>
</dbReference>
<keyword evidence="1" id="KW-0805">Transcription regulation</keyword>
<keyword evidence="6" id="KW-1185">Reference proteome</keyword>
<gene>
    <name evidence="5" type="ORF">HMP0721_1680</name>
</gene>
<dbReference type="AlphaFoldDB" id="E6MHX5"/>
<dbReference type="GO" id="GO:0003677">
    <property type="term" value="F:DNA binding"/>
    <property type="evidence" value="ECO:0007669"/>
    <property type="project" value="UniProtKB-KW"/>
</dbReference>
<accession>E6MHX5</accession>
<dbReference type="PROSITE" id="PS50995">
    <property type="entry name" value="HTH_MARR_2"/>
    <property type="match status" value="1"/>
</dbReference>
<proteinExistence type="predicted"/>
<feature type="domain" description="HTH marR-type" evidence="4">
    <location>
        <begin position="1"/>
        <end position="139"/>
    </location>
</feature>
<keyword evidence="3" id="KW-0804">Transcription</keyword>
<evidence type="ECO:0000259" key="4">
    <source>
        <dbReference type="PROSITE" id="PS50995"/>
    </source>
</evidence>
<dbReference type="PANTHER" id="PTHR42756">
    <property type="entry name" value="TRANSCRIPTIONAL REGULATOR, MARR"/>
    <property type="match status" value="1"/>
</dbReference>
<evidence type="ECO:0000313" key="5">
    <source>
        <dbReference type="EMBL" id="EFV01299.1"/>
    </source>
</evidence>
<evidence type="ECO:0000256" key="3">
    <source>
        <dbReference type="ARBA" id="ARBA00023163"/>
    </source>
</evidence>
<dbReference type="SMART" id="SM00347">
    <property type="entry name" value="HTH_MARR"/>
    <property type="match status" value="1"/>
</dbReference>
<dbReference type="HOGENOM" id="CLU_124895_0_0_9"/>
<dbReference type="EMBL" id="AEQN01000022">
    <property type="protein sequence ID" value="EFV01299.1"/>
    <property type="molecule type" value="Genomic_DNA"/>
</dbReference>
<evidence type="ECO:0000256" key="1">
    <source>
        <dbReference type="ARBA" id="ARBA00023015"/>
    </source>
</evidence>
<dbReference type="InterPro" id="IPR036390">
    <property type="entry name" value="WH_DNA-bd_sf"/>
</dbReference>
<dbReference type="PANTHER" id="PTHR42756:SF1">
    <property type="entry name" value="TRANSCRIPTIONAL REPRESSOR OF EMRAB OPERON"/>
    <property type="match status" value="1"/>
</dbReference>
<comment type="caution">
    <text evidence="5">The sequence shown here is derived from an EMBL/GenBank/DDBJ whole genome shotgun (WGS) entry which is preliminary data.</text>
</comment>
<dbReference type="OrthoDB" id="2323705at2"/>
<sequence>MNAFEKPLDEIYRKLKLYFYREMALHTNREDNGLSITESFCMESIYTLDHPTIAQFANFMNISSPNATYKIHHLIAKGYLEKIQSPRDKREYYLQPTEKYMRYHAMNRSGYDETMKRIGEHFPTHELEKLNELLTTINEELVKPFPAK</sequence>
<dbReference type="Proteomes" id="UP000004754">
    <property type="component" value="Unassembled WGS sequence"/>
</dbReference>
<dbReference type="STRING" id="887929.HMP0721_1680"/>
<organism evidence="5 6">
    <name type="scientific">Pseudoramibacter alactolyticus ATCC 23263</name>
    <dbReference type="NCBI Taxonomy" id="887929"/>
    <lineage>
        <taxon>Bacteria</taxon>
        <taxon>Bacillati</taxon>
        <taxon>Bacillota</taxon>
        <taxon>Clostridia</taxon>
        <taxon>Eubacteriales</taxon>
        <taxon>Eubacteriaceae</taxon>
        <taxon>Pseudoramibacter</taxon>
    </lineage>
</organism>
<evidence type="ECO:0000313" key="6">
    <source>
        <dbReference type="Proteomes" id="UP000004754"/>
    </source>
</evidence>
<evidence type="ECO:0000256" key="2">
    <source>
        <dbReference type="ARBA" id="ARBA00023125"/>
    </source>
</evidence>
<dbReference type="InterPro" id="IPR036388">
    <property type="entry name" value="WH-like_DNA-bd_sf"/>
</dbReference>
<dbReference type="SUPFAM" id="SSF46785">
    <property type="entry name" value="Winged helix' DNA-binding domain"/>
    <property type="match status" value="1"/>
</dbReference>
<protein>
    <submittedName>
        <fullName evidence="5">Transcriptional regulator, MarR family</fullName>
    </submittedName>
</protein>
<name>E6MHX5_9FIRM</name>
<dbReference type="RefSeq" id="WP_006599102.1">
    <property type="nucleotide sequence ID" value="NZ_GL622359.1"/>
</dbReference>
<dbReference type="Pfam" id="PF01047">
    <property type="entry name" value="MarR"/>
    <property type="match status" value="1"/>
</dbReference>
<dbReference type="Gene3D" id="1.10.10.10">
    <property type="entry name" value="Winged helix-like DNA-binding domain superfamily/Winged helix DNA-binding domain"/>
    <property type="match status" value="1"/>
</dbReference>
<keyword evidence="2" id="KW-0238">DNA-binding</keyword>